<accession>S9VS82</accession>
<proteinExistence type="predicted"/>
<evidence type="ECO:0000256" key="1">
    <source>
        <dbReference type="SAM" id="MobiDB-lite"/>
    </source>
</evidence>
<name>S9VS82_9TRYP</name>
<comment type="caution">
    <text evidence="2">The sequence shown here is derived from an EMBL/GenBank/DDBJ whole genome shotgun (WGS) entry which is preliminary data.</text>
</comment>
<dbReference type="CDD" id="cd23675">
    <property type="entry name" value="KPAF2"/>
    <property type="match status" value="1"/>
</dbReference>
<evidence type="ECO:0000313" key="2">
    <source>
        <dbReference type="EMBL" id="EPY26080.1"/>
    </source>
</evidence>
<protein>
    <submittedName>
        <fullName evidence="2">Uncharacterized protein</fullName>
    </submittedName>
</protein>
<keyword evidence="3" id="KW-1185">Reference proteome</keyword>
<dbReference type="InterPro" id="IPR011990">
    <property type="entry name" value="TPR-like_helical_dom_sf"/>
</dbReference>
<feature type="region of interest" description="Disordered" evidence="1">
    <location>
        <begin position="47"/>
        <end position="66"/>
    </location>
</feature>
<dbReference type="EMBL" id="ATMH01006331">
    <property type="protein sequence ID" value="EPY26080.1"/>
    <property type="molecule type" value="Genomic_DNA"/>
</dbReference>
<dbReference type="Gene3D" id="1.25.40.10">
    <property type="entry name" value="Tetratricopeptide repeat domain"/>
    <property type="match status" value="1"/>
</dbReference>
<dbReference type="OrthoDB" id="277625at2759"/>
<dbReference type="AlphaFoldDB" id="S9VS82"/>
<reference evidence="2 3" key="1">
    <citation type="journal article" date="2013" name="PLoS ONE">
        <title>Predicting the Proteins of Angomonas deanei, Strigomonas culicis and Their Respective Endosymbionts Reveals New Aspects of the Trypanosomatidae Family.</title>
        <authorList>
            <person name="Motta M.C."/>
            <person name="Martins A.C."/>
            <person name="de Souza S.S."/>
            <person name="Catta-Preta C.M."/>
            <person name="Silva R."/>
            <person name="Klein C.C."/>
            <person name="de Almeida L.G."/>
            <person name="de Lima Cunha O."/>
            <person name="Ciapina L.P."/>
            <person name="Brocchi M."/>
            <person name="Colabardini A.C."/>
            <person name="de Araujo Lima B."/>
            <person name="Machado C.R."/>
            <person name="de Almeida Soares C.M."/>
            <person name="Probst C.M."/>
            <person name="de Menezes C.B."/>
            <person name="Thompson C.E."/>
            <person name="Bartholomeu D.C."/>
            <person name="Gradia D.F."/>
            <person name="Pavoni D.P."/>
            <person name="Grisard E.C."/>
            <person name="Fantinatti-Garboggini F."/>
            <person name="Marchini F.K."/>
            <person name="Rodrigues-Luiz G.F."/>
            <person name="Wagner G."/>
            <person name="Goldman G.H."/>
            <person name="Fietto J.L."/>
            <person name="Elias M.C."/>
            <person name="Goldman M.H."/>
            <person name="Sagot M.F."/>
            <person name="Pereira M."/>
            <person name="Stoco P.H."/>
            <person name="de Mendonca-Neto R.P."/>
            <person name="Teixeira S.M."/>
            <person name="Maciel T.E."/>
            <person name="de Oliveira Mendes T.A."/>
            <person name="Urmenyi T.P."/>
            <person name="de Souza W."/>
            <person name="Schenkman S."/>
            <person name="de Vasconcelos A.T."/>
        </authorList>
    </citation>
    <scope>NUCLEOTIDE SEQUENCE [LARGE SCALE GENOMIC DNA]</scope>
</reference>
<organism evidence="2 3">
    <name type="scientific">Strigomonas culicis</name>
    <dbReference type="NCBI Taxonomy" id="28005"/>
    <lineage>
        <taxon>Eukaryota</taxon>
        <taxon>Discoba</taxon>
        <taxon>Euglenozoa</taxon>
        <taxon>Kinetoplastea</taxon>
        <taxon>Metakinetoplastina</taxon>
        <taxon>Trypanosomatida</taxon>
        <taxon>Trypanosomatidae</taxon>
        <taxon>Strigomonadinae</taxon>
        <taxon>Strigomonas</taxon>
    </lineage>
</organism>
<dbReference type="Proteomes" id="UP000015354">
    <property type="component" value="Unassembled WGS sequence"/>
</dbReference>
<evidence type="ECO:0000313" key="3">
    <source>
        <dbReference type="Proteomes" id="UP000015354"/>
    </source>
</evidence>
<sequence length="650" mass="72450">MHYGIDSDKLKLKLNFEAMNFDKIAAATKDAIDREKSKVFVKSDEKATAAASSADGEPVPQPEKEMASVRGIEGIGSLEEAGAAAAVRAHHSRASRGPIRYTLADTLRDCSLTGNATKALLLFDGAVEKACHSVLLPACKGAIDYIPENEEEAKRLLKEREAECFDLLRRLVAALPPPYRPGAPSDTPSRQPYRANPKKHLSGLLRWNGRHFYLVLKTLFEADRLADAAHVWDVLTRLGFIEYHLDAKMANNLIALARRSGEDVQMQRLRNPLAEAQAAKKNEDVVDEEKRFRRRVIVELEAAAKKREIALTGRNTKTVQTVRIAQALSNADKDVAGALSVEDVGGEALRVGDFNGLLRGARSHQATMRILGMMDKLRVETDTAVYAAILASLHHPNYLVEGADPAEVAANQRARYGDDQVADERSTDALGSAKSDYEAYKEKRIAAAKTWFDKCSPSERSADLYNHYLYMLRSPSHAETFNATLEAFRGNTVRTPAETAAVQKFLEQQKEAVQGMKPPSMSPGTADAEESGFVPIIQPPRWTCQPNSKTYELLILRFRYSHDWPAMWALLEEMQAQQVRGTQRLYNILIAEAKQHPPSVFKGRKVQDSARVIMDLYRQMKADRLDVNSLDNTVNLVNAWTSVRTNRRRS</sequence>
<gene>
    <name evidence="2" type="ORF">STCU_06331</name>
</gene>